<evidence type="ECO:0000256" key="5">
    <source>
        <dbReference type="ARBA" id="ARBA00022692"/>
    </source>
</evidence>
<keyword evidence="8 12" id="KW-1133">Transmembrane helix</keyword>
<protein>
    <submittedName>
        <fullName evidence="15">Type VII secretion-associated serine protease mycosin</fullName>
    </submittedName>
</protein>
<organism evidence="15 16">
    <name type="scientific">Streptomyces kurssanovii</name>
    <dbReference type="NCBI Taxonomy" id="67312"/>
    <lineage>
        <taxon>Bacteria</taxon>
        <taxon>Bacillati</taxon>
        <taxon>Actinomycetota</taxon>
        <taxon>Actinomycetes</taxon>
        <taxon>Kitasatosporales</taxon>
        <taxon>Streptomycetaceae</taxon>
        <taxon>Streptomyces</taxon>
    </lineage>
</organism>
<evidence type="ECO:0000256" key="3">
    <source>
        <dbReference type="ARBA" id="ARBA00022475"/>
    </source>
</evidence>
<comment type="caution">
    <text evidence="15">The sequence shown here is derived from an EMBL/GenBank/DDBJ whole genome shotgun (WGS) entry which is preliminary data.</text>
</comment>
<dbReference type="PRINTS" id="PR00723">
    <property type="entry name" value="SUBTILISIN"/>
</dbReference>
<dbReference type="InterPro" id="IPR015500">
    <property type="entry name" value="Peptidase_S8_subtilisin-rel"/>
</dbReference>
<keyword evidence="16" id="KW-1185">Reference proteome</keyword>
<feature type="region of interest" description="Disordered" evidence="11">
    <location>
        <begin position="336"/>
        <end position="391"/>
    </location>
</feature>
<sequence>MKDQMNPMSSRPVRRHSILSLVAAVVLTAATGAPAHADTVRDQQWHLDAMHAEEMWATSTGRGVTVAVLDSGVDDSLADLRGQILDGVDYSGLKGDEHTDQAGHGTGMAALIAATGARGKVNGSYGLAPGVKILPIKMPYPKGKLDFGSLNSDPNGPTTMAEAIRYAAESDAKIINISMSVGNARGAPDGGPPEIASAVKEALKKGKLIFAAAGNSGDTTNFVEFPAGTPGVVGVAGVDEKAKPMKVSQWGPQVDLAAPGKDMVSACPGGTQLCGGTGTSGATALASASAALIWSQHPDWTNNQVLRVLMQTASGNEDGLSRDDVVGYGVIRPRVALKSPGDPGPADEYPIPDFSYADAKSPAPKPDASAPAAGAEVPAANSPTAADGDPDSTTLWIAAGIGAAALLGAAIAVPALRKRRFNGRT</sequence>
<dbReference type="PANTHER" id="PTHR43806">
    <property type="entry name" value="PEPTIDASE S8"/>
    <property type="match status" value="1"/>
</dbReference>
<proteinExistence type="inferred from homology"/>
<gene>
    <name evidence="15" type="primary">mycP</name>
    <name evidence="15" type="ORF">AB0K36_28890</name>
</gene>
<dbReference type="EMBL" id="JBFAQK010000059">
    <property type="protein sequence ID" value="MEV4684778.1"/>
    <property type="molecule type" value="Genomic_DNA"/>
</dbReference>
<feature type="signal peptide" evidence="13">
    <location>
        <begin position="1"/>
        <end position="37"/>
    </location>
</feature>
<dbReference type="Pfam" id="PF00082">
    <property type="entry name" value="Peptidase_S8"/>
    <property type="match status" value="1"/>
</dbReference>
<keyword evidence="3" id="KW-1003">Cell membrane</keyword>
<evidence type="ECO:0000256" key="6">
    <source>
        <dbReference type="ARBA" id="ARBA00022801"/>
    </source>
</evidence>
<keyword evidence="7 10" id="KW-0720">Serine protease</keyword>
<keyword evidence="13" id="KW-0732">Signal</keyword>
<dbReference type="Proteomes" id="UP001552521">
    <property type="component" value="Unassembled WGS sequence"/>
</dbReference>
<evidence type="ECO:0000256" key="4">
    <source>
        <dbReference type="ARBA" id="ARBA00022670"/>
    </source>
</evidence>
<evidence type="ECO:0000256" key="7">
    <source>
        <dbReference type="ARBA" id="ARBA00022825"/>
    </source>
</evidence>
<dbReference type="GO" id="GO:0006508">
    <property type="term" value="P:proteolysis"/>
    <property type="evidence" value="ECO:0007669"/>
    <property type="project" value="UniProtKB-KW"/>
</dbReference>
<dbReference type="GO" id="GO:0008233">
    <property type="term" value="F:peptidase activity"/>
    <property type="evidence" value="ECO:0007669"/>
    <property type="project" value="UniProtKB-KW"/>
</dbReference>
<dbReference type="InterPro" id="IPR050131">
    <property type="entry name" value="Peptidase_S8_subtilisin-like"/>
</dbReference>
<keyword evidence="4 10" id="KW-0645">Protease</keyword>
<feature type="domain" description="Peptidase S8/S53" evidence="14">
    <location>
        <begin position="61"/>
        <end position="329"/>
    </location>
</feature>
<feature type="active site" description="Charge relay system" evidence="10">
    <location>
        <position position="70"/>
    </location>
</feature>
<evidence type="ECO:0000256" key="13">
    <source>
        <dbReference type="SAM" id="SignalP"/>
    </source>
</evidence>
<accession>A0ABV3I2Q3</accession>
<dbReference type="PROSITE" id="PS51892">
    <property type="entry name" value="SUBTILASE"/>
    <property type="match status" value="1"/>
</dbReference>
<dbReference type="InterPro" id="IPR000209">
    <property type="entry name" value="Peptidase_S8/S53_dom"/>
</dbReference>
<feature type="transmembrane region" description="Helical" evidence="12">
    <location>
        <begin position="395"/>
        <end position="416"/>
    </location>
</feature>
<dbReference type="Gene3D" id="3.40.50.200">
    <property type="entry name" value="Peptidase S8/S53 domain"/>
    <property type="match status" value="1"/>
</dbReference>
<evidence type="ECO:0000256" key="8">
    <source>
        <dbReference type="ARBA" id="ARBA00022989"/>
    </source>
</evidence>
<feature type="compositionally biased region" description="Low complexity" evidence="11">
    <location>
        <begin position="357"/>
        <end position="380"/>
    </location>
</feature>
<evidence type="ECO:0000256" key="2">
    <source>
        <dbReference type="ARBA" id="ARBA00011073"/>
    </source>
</evidence>
<evidence type="ECO:0000313" key="16">
    <source>
        <dbReference type="Proteomes" id="UP001552521"/>
    </source>
</evidence>
<evidence type="ECO:0000256" key="1">
    <source>
        <dbReference type="ARBA" id="ARBA00004162"/>
    </source>
</evidence>
<feature type="active site" description="Charge relay system" evidence="10">
    <location>
        <position position="280"/>
    </location>
</feature>
<feature type="active site" description="Charge relay system" evidence="10">
    <location>
        <position position="104"/>
    </location>
</feature>
<reference evidence="15 16" key="1">
    <citation type="submission" date="2024-06" db="EMBL/GenBank/DDBJ databases">
        <title>The Natural Products Discovery Center: Release of the First 8490 Sequenced Strains for Exploring Actinobacteria Biosynthetic Diversity.</title>
        <authorList>
            <person name="Kalkreuter E."/>
            <person name="Kautsar S.A."/>
            <person name="Yang D."/>
            <person name="Bader C.D."/>
            <person name="Teijaro C.N."/>
            <person name="Fluegel L."/>
            <person name="Davis C.M."/>
            <person name="Simpson J.R."/>
            <person name="Lauterbach L."/>
            <person name="Steele A.D."/>
            <person name="Gui C."/>
            <person name="Meng S."/>
            <person name="Li G."/>
            <person name="Viehrig K."/>
            <person name="Ye F."/>
            <person name="Su P."/>
            <person name="Kiefer A.F."/>
            <person name="Nichols A."/>
            <person name="Cepeda A.J."/>
            <person name="Yan W."/>
            <person name="Fan B."/>
            <person name="Jiang Y."/>
            <person name="Adhikari A."/>
            <person name="Zheng C.-J."/>
            <person name="Schuster L."/>
            <person name="Cowan T.M."/>
            <person name="Smanski M.J."/>
            <person name="Chevrette M.G."/>
            <person name="De Carvalho L.P.S."/>
            <person name="Shen B."/>
        </authorList>
    </citation>
    <scope>NUCLEOTIDE SEQUENCE [LARGE SCALE GENOMIC DNA]</scope>
    <source>
        <strain evidence="15 16">NPDC049344</strain>
    </source>
</reference>
<evidence type="ECO:0000313" key="15">
    <source>
        <dbReference type="EMBL" id="MEV4684778.1"/>
    </source>
</evidence>
<dbReference type="RefSeq" id="WP_364599928.1">
    <property type="nucleotide sequence ID" value="NZ_JBFAQK010000059.1"/>
</dbReference>
<name>A0ABV3I2Q3_9ACTN</name>
<comment type="subcellular location">
    <subcellularLocation>
        <location evidence="1">Cell membrane</location>
        <topology evidence="1">Single-pass membrane protein</topology>
    </subcellularLocation>
</comment>
<evidence type="ECO:0000256" key="12">
    <source>
        <dbReference type="SAM" id="Phobius"/>
    </source>
</evidence>
<evidence type="ECO:0000259" key="14">
    <source>
        <dbReference type="Pfam" id="PF00082"/>
    </source>
</evidence>
<evidence type="ECO:0000256" key="9">
    <source>
        <dbReference type="ARBA" id="ARBA00023136"/>
    </source>
</evidence>
<comment type="similarity">
    <text evidence="2 10">Belongs to the peptidase S8 family.</text>
</comment>
<feature type="chain" id="PRO_5046043445" evidence="13">
    <location>
        <begin position="38"/>
        <end position="425"/>
    </location>
</feature>
<dbReference type="NCBIfam" id="TIGR03921">
    <property type="entry name" value="T7SS_mycosin"/>
    <property type="match status" value="1"/>
</dbReference>
<dbReference type="InterPro" id="IPR023834">
    <property type="entry name" value="T7SS_pept_S8A_mycosin"/>
</dbReference>
<dbReference type="InterPro" id="IPR036852">
    <property type="entry name" value="Peptidase_S8/S53_dom_sf"/>
</dbReference>
<evidence type="ECO:0000256" key="10">
    <source>
        <dbReference type="PROSITE-ProRule" id="PRU01240"/>
    </source>
</evidence>
<dbReference type="PANTHER" id="PTHR43806:SF11">
    <property type="entry name" value="CEREVISIN-RELATED"/>
    <property type="match status" value="1"/>
</dbReference>
<dbReference type="SUPFAM" id="SSF52743">
    <property type="entry name" value="Subtilisin-like"/>
    <property type="match status" value="1"/>
</dbReference>
<keyword evidence="5 12" id="KW-0812">Transmembrane</keyword>
<keyword evidence="6 10" id="KW-0378">Hydrolase</keyword>
<keyword evidence="9 12" id="KW-0472">Membrane</keyword>
<evidence type="ECO:0000256" key="11">
    <source>
        <dbReference type="SAM" id="MobiDB-lite"/>
    </source>
</evidence>